<keyword evidence="2" id="KW-1185">Reference proteome</keyword>
<gene>
    <name evidence="1" type="ORF">AMELA_G00150670</name>
</gene>
<dbReference type="Proteomes" id="UP000593565">
    <property type="component" value="Unassembled WGS sequence"/>
</dbReference>
<reference evidence="1 2" key="1">
    <citation type="submission" date="2020-02" db="EMBL/GenBank/DDBJ databases">
        <title>A chromosome-scale genome assembly of the black bullhead catfish (Ameiurus melas).</title>
        <authorList>
            <person name="Wen M."/>
            <person name="Zham M."/>
            <person name="Cabau C."/>
            <person name="Klopp C."/>
            <person name="Donnadieu C."/>
            <person name="Roques C."/>
            <person name="Bouchez O."/>
            <person name="Lampietro C."/>
            <person name="Jouanno E."/>
            <person name="Herpin A."/>
            <person name="Louis A."/>
            <person name="Berthelot C."/>
            <person name="Parey E."/>
            <person name="Roest-Crollius H."/>
            <person name="Braasch I."/>
            <person name="Postlethwait J."/>
            <person name="Robinson-Rechavi M."/>
            <person name="Echchiki A."/>
            <person name="Begum T."/>
            <person name="Montfort J."/>
            <person name="Schartl M."/>
            <person name="Bobe J."/>
            <person name="Guiguen Y."/>
        </authorList>
    </citation>
    <scope>NUCLEOTIDE SEQUENCE [LARGE SCALE GENOMIC DNA]</scope>
    <source>
        <strain evidence="1">M_S1</strain>
        <tissue evidence="1">Blood</tissue>
    </source>
</reference>
<dbReference type="EMBL" id="JAAGNN010000012">
    <property type="protein sequence ID" value="KAF4082346.1"/>
    <property type="molecule type" value="Genomic_DNA"/>
</dbReference>
<protein>
    <submittedName>
        <fullName evidence="1">Uncharacterized protein</fullName>
    </submittedName>
</protein>
<evidence type="ECO:0000313" key="1">
    <source>
        <dbReference type="EMBL" id="KAF4082346.1"/>
    </source>
</evidence>
<name>A0A7J6AHZ7_AMEME</name>
<evidence type="ECO:0000313" key="2">
    <source>
        <dbReference type="Proteomes" id="UP000593565"/>
    </source>
</evidence>
<dbReference type="AlphaFoldDB" id="A0A7J6AHZ7"/>
<proteinExistence type="predicted"/>
<comment type="caution">
    <text evidence="1">The sequence shown here is derived from an EMBL/GenBank/DDBJ whole genome shotgun (WGS) entry which is preliminary data.</text>
</comment>
<sequence>MEPIPGSIGHKAGYTLDRVPVPTKPVATPPCCKAVNARDVRIRSHSHCGCGTARASSLLSGITRALIGSVARSRTQSHRRPSV</sequence>
<accession>A0A7J6AHZ7</accession>
<organism evidence="1 2">
    <name type="scientific">Ameiurus melas</name>
    <name type="common">Black bullhead</name>
    <name type="synonym">Silurus melas</name>
    <dbReference type="NCBI Taxonomy" id="219545"/>
    <lineage>
        <taxon>Eukaryota</taxon>
        <taxon>Metazoa</taxon>
        <taxon>Chordata</taxon>
        <taxon>Craniata</taxon>
        <taxon>Vertebrata</taxon>
        <taxon>Euteleostomi</taxon>
        <taxon>Actinopterygii</taxon>
        <taxon>Neopterygii</taxon>
        <taxon>Teleostei</taxon>
        <taxon>Ostariophysi</taxon>
        <taxon>Siluriformes</taxon>
        <taxon>Ictaluridae</taxon>
        <taxon>Ameiurus</taxon>
    </lineage>
</organism>